<feature type="compositionally biased region" description="Polar residues" evidence="2">
    <location>
        <begin position="929"/>
        <end position="965"/>
    </location>
</feature>
<dbReference type="Pfam" id="PF20153">
    <property type="entry name" value="DUF6535"/>
    <property type="match status" value="1"/>
</dbReference>
<gene>
    <name evidence="5" type="ORF">SISNIDRAFT_489981</name>
</gene>
<dbReference type="OrthoDB" id="3219854at2759"/>
<feature type="compositionally biased region" description="Basic and acidic residues" evidence="2">
    <location>
        <begin position="167"/>
        <end position="183"/>
    </location>
</feature>
<dbReference type="InterPro" id="IPR045338">
    <property type="entry name" value="DUF6535"/>
</dbReference>
<feature type="compositionally biased region" description="Polar residues" evidence="2">
    <location>
        <begin position="893"/>
        <end position="905"/>
    </location>
</feature>
<feature type="transmembrane region" description="Helical" evidence="3">
    <location>
        <begin position="375"/>
        <end position="397"/>
    </location>
</feature>
<feature type="region of interest" description="Disordered" evidence="2">
    <location>
        <begin position="872"/>
        <end position="965"/>
    </location>
</feature>
<dbReference type="AlphaFoldDB" id="A0A164PB71"/>
<feature type="transmembrane region" description="Helical" evidence="3">
    <location>
        <begin position="270"/>
        <end position="290"/>
    </location>
</feature>
<keyword evidence="3" id="KW-1133">Transmembrane helix</keyword>
<accession>A0A164PB71</accession>
<feature type="transmembrane region" description="Helical" evidence="3">
    <location>
        <begin position="417"/>
        <end position="441"/>
    </location>
</feature>
<reference evidence="5 6" key="1">
    <citation type="journal article" date="2016" name="Mol. Biol. Evol.">
        <title>Comparative Genomics of Early-Diverging Mushroom-Forming Fungi Provides Insights into the Origins of Lignocellulose Decay Capabilities.</title>
        <authorList>
            <person name="Nagy L.G."/>
            <person name="Riley R."/>
            <person name="Tritt A."/>
            <person name="Adam C."/>
            <person name="Daum C."/>
            <person name="Floudas D."/>
            <person name="Sun H."/>
            <person name="Yadav J.S."/>
            <person name="Pangilinan J."/>
            <person name="Larsson K.H."/>
            <person name="Matsuura K."/>
            <person name="Barry K."/>
            <person name="Labutti K."/>
            <person name="Kuo R."/>
            <person name="Ohm R.A."/>
            <person name="Bhattacharya S.S."/>
            <person name="Shirouzu T."/>
            <person name="Yoshinaga Y."/>
            <person name="Martin F.M."/>
            <person name="Grigoriev I.V."/>
            <person name="Hibbett D.S."/>
        </authorList>
    </citation>
    <scope>NUCLEOTIDE SEQUENCE [LARGE SCALE GENOMIC DNA]</scope>
    <source>
        <strain evidence="5 6">HHB9708</strain>
    </source>
</reference>
<feature type="coiled-coil region" evidence="1">
    <location>
        <begin position="59"/>
        <end position="93"/>
    </location>
</feature>
<keyword evidence="3" id="KW-0472">Membrane</keyword>
<evidence type="ECO:0000313" key="6">
    <source>
        <dbReference type="Proteomes" id="UP000076722"/>
    </source>
</evidence>
<evidence type="ECO:0000256" key="2">
    <source>
        <dbReference type="SAM" id="MobiDB-lite"/>
    </source>
</evidence>
<feature type="domain" description="DUF6535" evidence="4">
    <location>
        <begin position="248"/>
        <end position="401"/>
    </location>
</feature>
<feature type="compositionally biased region" description="Polar residues" evidence="2">
    <location>
        <begin position="95"/>
        <end position="104"/>
    </location>
</feature>
<keyword evidence="3" id="KW-0812">Transmembrane</keyword>
<keyword evidence="6" id="KW-1185">Reference proteome</keyword>
<sequence length="965" mass="108000">MSTPPDPPDPPSPLPESAISTAKSPSSLSASINDPFDTPLFNGLIGLIKELNVTVKEQKIALEEQSMIATKQREMLEEQMEVMKDMRRALEGHNKSTTRNIPNDTQEDNCDSGFPKPRAPEEVTRPDDRSAFLLDELPSTEVVRVSTIKPESQVVDGTENHLAAKPSEERVDAKIRSAQDRDPGLQTTVETPKDSIHEILLLLSKTVETVKETLITHGKKFDILTRDAEKDDQPYDQKAIDDESTCTALFEMAMTRTKEEVDDWIKRMDVSLVFIALFSAVLTAFLIPAAQDLSPSSGGNSGSSNSPPPVPDVSAQNICVLFYLALILSILDAVLSVLGRQWLSKLTNRPEGSTYRERLLRHLERERLAKRWLKYLVEGLHVILLWSIGLFVAGLLYQLWNLGVSFEENAPRLLATWGLGIVLSLSILATVVAATMHALLYEVSPFGGPVSKLLLKIIKSLSKFFDTGVDMLENLNRWLKARISWIPWALITVALLLLTTVPLWLSCFLIEEWRVEFDTEEKEKLHGAFMDLIAEASDPKLLERAVSSFSYVEWFELGEGTAEQLEKMENRLMATDTSVRVRETLKARAQQFIPYGAWKGRDLGSSMTKELVSAILQSQCYPLEFGEEFLSASFWKDNADLRALSLLSFEECVSRILCSYNHHGKLGDRQRLFHSAERHCWVLLQEGKRDDVTRILSHVDRLDLIKSYVQCPRVFYDSMVEFIVEGRKHDLLRGINEFLKTVDQSRLDPYSLSDVFLILASPLPMNVDLSSLIDYFSRDPHHFTWKKTSPLFLAYLNSCNLSQLSDLLAVRRFLEQCVDTAFDDEDGDRHPTTDEFRARARDLLAELSRLSSSPTGAIMITSAGWTPIYPVSSSHSTTRTPPPKDLSQPIARLSTSTAVSPSPGSANFDFAGPVASLDPESDIPIDTLTRPSSVHSSSETDPALGSTSQIVFHQSPSLEMAQTQD</sequence>
<keyword evidence="1" id="KW-0175">Coiled coil</keyword>
<dbReference type="Proteomes" id="UP000076722">
    <property type="component" value="Unassembled WGS sequence"/>
</dbReference>
<evidence type="ECO:0000256" key="1">
    <source>
        <dbReference type="SAM" id="Coils"/>
    </source>
</evidence>
<organism evidence="5 6">
    <name type="scientific">Sistotremastrum niveocremeum HHB9708</name>
    <dbReference type="NCBI Taxonomy" id="1314777"/>
    <lineage>
        <taxon>Eukaryota</taxon>
        <taxon>Fungi</taxon>
        <taxon>Dikarya</taxon>
        <taxon>Basidiomycota</taxon>
        <taxon>Agaricomycotina</taxon>
        <taxon>Agaricomycetes</taxon>
        <taxon>Sistotremastrales</taxon>
        <taxon>Sistotremastraceae</taxon>
        <taxon>Sertulicium</taxon>
        <taxon>Sertulicium niveocremeum</taxon>
    </lineage>
</organism>
<feature type="region of interest" description="Disordered" evidence="2">
    <location>
        <begin position="1"/>
        <end position="35"/>
    </location>
</feature>
<protein>
    <recommendedName>
        <fullName evidence="4">DUF6535 domain-containing protein</fullName>
    </recommendedName>
</protein>
<feature type="transmembrane region" description="Helical" evidence="3">
    <location>
        <begin position="485"/>
        <end position="505"/>
    </location>
</feature>
<feature type="compositionally biased region" description="Low complexity" evidence="2">
    <location>
        <begin position="15"/>
        <end position="31"/>
    </location>
</feature>
<feature type="region of interest" description="Disordered" evidence="2">
    <location>
        <begin position="167"/>
        <end position="188"/>
    </location>
</feature>
<proteinExistence type="predicted"/>
<feature type="region of interest" description="Disordered" evidence="2">
    <location>
        <begin position="94"/>
        <end position="126"/>
    </location>
</feature>
<name>A0A164PB71_9AGAM</name>
<feature type="compositionally biased region" description="Pro residues" evidence="2">
    <location>
        <begin position="1"/>
        <end position="14"/>
    </location>
</feature>
<evidence type="ECO:0000259" key="4">
    <source>
        <dbReference type="Pfam" id="PF20153"/>
    </source>
</evidence>
<evidence type="ECO:0000256" key="3">
    <source>
        <dbReference type="SAM" id="Phobius"/>
    </source>
</evidence>
<dbReference type="EMBL" id="KV419435">
    <property type="protein sequence ID" value="KZS88549.1"/>
    <property type="molecule type" value="Genomic_DNA"/>
</dbReference>
<evidence type="ECO:0000313" key="5">
    <source>
        <dbReference type="EMBL" id="KZS88549.1"/>
    </source>
</evidence>
<feature type="transmembrane region" description="Helical" evidence="3">
    <location>
        <begin position="320"/>
        <end position="339"/>
    </location>
</feature>